<evidence type="ECO:0000313" key="3">
    <source>
        <dbReference type="EMBL" id="MBM3276410.1"/>
    </source>
</evidence>
<feature type="region of interest" description="Disordered" evidence="1">
    <location>
        <begin position="1"/>
        <end position="47"/>
    </location>
</feature>
<dbReference type="Proteomes" id="UP000703893">
    <property type="component" value="Unassembled WGS sequence"/>
</dbReference>
<organism evidence="3 4">
    <name type="scientific">Candidatus Tanganyikabacteria bacterium</name>
    <dbReference type="NCBI Taxonomy" id="2961651"/>
    <lineage>
        <taxon>Bacteria</taxon>
        <taxon>Bacillati</taxon>
        <taxon>Candidatus Sericytochromatia</taxon>
        <taxon>Candidatus Tanganyikabacteria</taxon>
    </lineage>
</organism>
<dbReference type="InterPro" id="IPR015943">
    <property type="entry name" value="WD40/YVTN_repeat-like_dom_sf"/>
</dbReference>
<comment type="caution">
    <text evidence="3">The sequence shown here is derived from an EMBL/GenBank/DDBJ whole genome shotgun (WGS) entry which is preliminary data.</text>
</comment>
<feature type="compositionally biased region" description="Basic and acidic residues" evidence="1">
    <location>
        <begin position="1"/>
        <end position="14"/>
    </location>
</feature>
<dbReference type="InterPro" id="IPR005625">
    <property type="entry name" value="PepSY-ass_TM"/>
</dbReference>
<dbReference type="SUPFAM" id="SSF110296">
    <property type="entry name" value="Oligoxyloglucan reducing end-specific cellobiohydrolase"/>
    <property type="match status" value="1"/>
</dbReference>
<keyword evidence="2" id="KW-1133">Transmembrane helix</keyword>
<evidence type="ECO:0000313" key="4">
    <source>
        <dbReference type="Proteomes" id="UP000703893"/>
    </source>
</evidence>
<keyword evidence="2" id="KW-0812">Transmembrane</keyword>
<dbReference type="AlphaFoldDB" id="A0A938BPM1"/>
<proteinExistence type="predicted"/>
<dbReference type="CDD" id="cd15482">
    <property type="entry name" value="Sialidase_non-viral"/>
    <property type="match status" value="1"/>
</dbReference>
<feature type="non-terminal residue" evidence="3">
    <location>
        <position position="1"/>
    </location>
</feature>
<reference evidence="3 4" key="1">
    <citation type="submission" date="2019-03" db="EMBL/GenBank/DDBJ databases">
        <title>Lake Tanganyika Metagenome-Assembled Genomes (MAGs).</title>
        <authorList>
            <person name="Tran P."/>
        </authorList>
    </citation>
    <scope>NUCLEOTIDE SEQUENCE [LARGE SCALE GENOMIC DNA]</scope>
    <source>
        <strain evidence="3">K_DeepCast_65m_m2_236</strain>
    </source>
</reference>
<evidence type="ECO:0000256" key="1">
    <source>
        <dbReference type="SAM" id="MobiDB-lite"/>
    </source>
</evidence>
<evidence type="ECO:0000256" key="2">
    <source>
        <dbReference type="SAM" id="Phobius"/>
    </source>
</evidence>
<protein>
    <submittedName>
        <fullName evidence="3">PepSY domain-containing protein</fullName>
    </submittedName>
</protein>
<feature type="compositionally biased region" description="Basic and acidic residues" evidence="1">
    <location>
        <begin position="23"/>
        <end position="41"/>
    </location>
</feature>
<dbReference type="EMBL" id="VGJX01001012">
    <property type="protein sequence ID" value="MBM3276410.1"/>
    <property type="molecule type" value="Genomic_DNA"/>
</dbReference>
<keyword evidence="2" id="KW-0472">Membrane</keyword>
<name>A0A938BPM1_9BACT</name>
<dbReference type="Gene3D" id="2.130.10.10">
    <property type="entry name" value="YVTN repeat-like/Quinoprotein amine dehydrogenase"/>
    <property type="match status" value="1"/>
</dbReference>
<gene>
    <name evidence="3" type="ORF">FJZ00_14745</name>
</gene>
<feature type="transmembrane region" description="Helical" evidence="2">
    <location>
        <begin position="279"/>
        <end position="299"/>
    </location>
</feature>
<sequence>GDHGLPGEARRRDQAAPLPEPVSRQDARRPPDGEPRHRPPDRGNGIVLVHRRGGQEGDRAIRRADVRMTRHMLTLHRWLGLVAGVMILIAAGTAIGLNHQDLLKRQTSGGGTQSPYRKYLLAIAADPANPSRLLAGTNDGLFRSSDGGRTWEEAVLPVPAEGAGAIAFDPERPGVVYVALREIGLYMSEDRGEVWEEVPLPFQPPEGTQIAGLSLLARGGLLLATTEGVWRRPAGGGEWHHTPKSAAPAAEESRRVVQLIYDLHDGRFWGTYGVPITDAVSVALIVLVLSGYTLFFVRVGRRNLAGRRTNLVALAAPAPAAPVSEATAGLRRP</sequence>
<accession>A0A938BPM1</accession>
<dbReference type="Pfam" id="PF03929">
    <property type="entry name" value="PepSY_TM"/>
    <property type="match status" value="1"/>
</dbReference>
<feature type="transmembrane region" description="Helical" evidence="2">
    <location>
        <begin position="78"/>
        <end position="97"/>
    </location>
</feature>